<dbReference type="InterPro" id="IPR010985">
    <property type="entry name" value="Ribbon_hlx_hlx"/>
</dbReference>
<feature type="compositionally biased region" description="Pro residues" evidence="1">
    <location>
        <begin position="84"/>
        <end position="97"/>
    </location>
</feature>
<evidence type="ECO:0000256" key="1">
    <source>
        <dbReference type="SAM" id="MobiDB-lite"/>
    </source>
</evidence>
<reference evidence="3" key="1">
    <citation type="journal article" date="2019" name="Int. J. Syst. Evol. Microbiol.">
        <title>The Global Catalogue of Microorganisms (GCM) 10K type strain sequencing project: providing services to taxonomists for standard genome sequencing and annotation.</title>
        <authorList>
            <consortium name="The Broad Institute Genomics Platform"/>
            <consortium name="The Broad Institute Genome Sequencing Center for Infectious Disease"/>
            <person name="Wu L."/>
            <person name="Ma J."/>
        </authorList>
    </citation>
    <scope>NUCLEOTIDE SEQUENCE [LARGE SCALE GENOMIC DNA]</scope>
    <source>
        <strain evidence="3">JCM 17130</strain>
    </source>
</reference>
<dbReference type="Gene3D" id="1.10.1220.10">
    <property type="entry name" value="Met repressor-like"/>
    <property type="match status" value="1"/>
</dbReference>
<comment type="caution">
    <text evidence="2">The sequence shown here is derived from an EMBL/GenBank/DDBJ whole genome shotgun (WGS) entry which is preliminary data.</text>
</comment>
<evidence type="ECO:0000313" key="2">
    <source>
        <dbReference type="EMBL" id="MFD1718975.1"/>
    </source>
</evidence>
<accession>A0ABW4L8I6</accession>
<dbReference type="InterPro" id="IPR013321">
    <property type="entry name" value="Arc_rbn_hlx_hlx"/>
</dbReference>
<dbReference type="RefSeq" id="WP_388008331.1">
    <property type="nucleotide sequence ID" value="NZ_JBHUEE010000007.1"/>
</dbReference>
<sequence>MDMGPYLSSLHQALTAVTRSSAPEVQQAADHVAESLEPGLRLTLMQMASDIAAEVTVQLEGDLVEVRLRGGAPEIVVERAPQEAEPPSPPPAPAPPTPEDDGGTARISLRLPDALKSQVDQAAASEAVSVNTWLVRAVQRALTTPGAPSSAEPTTSARRLDGWAR</sequence>
<dbReference type="Proteomes" id="UP001597277">
    <property type="component" value="Unassembled WGS sequence"/>
</dbReference>
<proteinExistence type="predicted"/>
<evidence type="ECO:0008006" key="4">
    <source>
        <dbReference type="Google" id="ProtNLM"/>
    </source>
</evidence>
<gene>
    <name evidence="2" type="ORF">ACFSE6_14100</name>
</gene>
<protein>
    <recommendedName>
        <fullName evidence="4">Toxin-antitoxin system HicB family antitoxin</fullName>
    </recommendedName>
</protein>
<dbReference type="SUPFAM" id="SSF47598">
    <property type="entry name" value="Ribbon-helix-helix"/>
    <property type="match status" value="1"/>
</dbReference>
<dbReference type="EMBL" id="JBHUEE010000007">
    <property type="protein sequence ID" value="MFD1718975.1"/>
    <property type="molecule type" value="Genomic_DNA"/>
</dbReference>
<organism evidence="2 3">
    <name type="scientific">Georgenia deserti</name>
    <dbReference type="NCBI Taxonomy" id="2093781"/>
    <lineage>
        <taxon>Bacteria</taxon>
        <taxon>Bacillati</taxon>
        <taxon>Actinomycetota</taxon>
        <taxon>Actinomycetes</taxon>
        <taxon>Micrococcales</taxon>
        <taxon>Bogoriellaceae</taxon>
        <taxon>Georgenia</taxon>
    </lineage>
</organism>
<evidence type="ECO:0000313" key="3">
    <source>
        <dbReference type="Proteomes" id="UP001597277"/>
    </source>
</evidence>
<name>A0ABW4L8I6_9MICO</name>
<keyword evidence="3" id="KW-1185">Reference proteome</keyword>
<feature type="region of interest" description="Disordered" evidence="1">
    <location>
        <begin position="141"/>
        <end position="165"/>
    </location>
</feature>
<feature type="region of interest" description="Disordered" evidence="1">
    <location>
        <begin position="75"/>
        <end position="106"/>
    </location>
</feature>